<evidence type="ECO:0008006" key="3">
    <source>
        <dbReference type="Google" id="ProtNLM"/>
    </source>
</evidence>
<sequence length="80" mass="9224">MKDIFLLRVIYRNGLSLYNITTTVESVNGAKIQHLNLISKGRDFVGTISVEVANILDFDQIVRLIKRNQDISRVEKVTRY</sequence>
<proteinExistence type="predicted"/>
<dbReference type="RefSeq" id="WP_204662808.1">
    <property type="nucleotide sequence ID" value="NZ_CP056775.1"/>
</dbReference>
<name>A0ABX7I528_9BACT</name>
<keyword evidence="2" id="KW-1185">Reference proteome</keyword>
<evidence type="ECO:0000313" key="1">
    <source>
        <dbReference type="EMBL" id="QRR00975.1"/>
    </source>
</evidence>
<protein>
    <recommendedName>
        <fullName evidence="3">ACT domain-containing protein</fullName>
    </recommendedName>
</protein>
<dbReference type="Gene3D" id="3.30.70.260">
    <property type="match status" value="1"/>
</dbReference>
<dbReference type="Proteomes" id="UP000612680">
    <property type="component" value="Chromosome"/>
</dbReference>
<gene>
    <name evidence="1" type="ORF">HWI92_08715</name>
</gene>
<organism evidence="1 2">
    <name type="scientific">Dyadobacter sandarakinus</name>
    <dbReference type="NCBI Taxonomy" id="2747268"/>
    <lineage>
        <taxon>Bacteria</taxon>
        <taxon>Pseudomonadati</taxon>
        <taxon>Bacteroidota</taxon>
        <taxon>Cytophagia</taxon>
        <taxon>Cytophagales</taxon>
        <taxon>Spirosomataceae</taxon>
        <taxon>Dyadobacter</taxon>
    </lineage>
</organism>
<accession>A0ABX7I528</accession>
<evidence type="ECO:0000313" key="2">
    <source>
        <dbReference type="Proteomes" id="UP000612680"/>
    </source>
</evidence>
<dbReference type="EMBL" id="CP056775">
    <property type="protein sequence ID" value="QRR00975.1"/>
    <property type="molecule type" value="Genomic_DNA"/>
</dbReference>
<reference evidence="1 2" key="1">
    <citation type="submission" date="2020-06" db="EMBL/GenBank/DDBJ databases">
        <title>Dyadobacter sandarakinus sp. nov., isolated from the soil of the Arctic Yellow River Station.</title>
        <authorList>
            <person name="Zhang Y."/>
            <person name="Peng F."/>
        </authorList>
    </citation>
    <scope>NUCLEOTIDE SEQUENCE [LARGE SCALE GENOMIC DNA]</scope>
    <source>
        <strain evidence="1 2">Q3-56</strain>
    </source>
</reference>